<name>D0WGZ0_SLAES</name>
<evidence type="ECO:0000256" key="1">
    <source>
        <dbReference type="ARBA" id="ARBA00022679"/>
    </source>
</evidence>
<dbReference type="EC" id="2.1.3.3" evidence="2"/>
<dbReference type="OrthoDB" id="9802587at2"/>
<dbReference type="InterPro" id="IPR036901">
    <property type="entry name" value="Asp/Orn_carbamoylTrfase_sf"/>
</dbReference>
<dbReference type="InterPro" id="IPR006131">
    <property type="entry name" value="Asp_carbamoyltransf_Asp/Orn-bd"/>
</dbReference>
<dbReference type="STRING" id="649764.HMPREF0762_01255"/>
<gene>
    <name evidence="6" type="primary">argF</name>
    <name evidence="6" type="ORF">HMPREF0762_01255</name>
</gene>
<protein>
    <recommendedName>
        <fullName evidence="2">Ornithine carbamoyltransferase</fullName>
        <ecNumber evidence="2">2.1.3.3</ecNumber>
    </recommendedName>
</protein>
<comment type="similarity">
    <text evidence="3">Belongs to the aspartate/ornithine carbamoyltransferase superfamily.</text>
</comment>
<feature type="domain" description="Aspartate/ornithine carbamoyltransferase carbamoyl-P binding" evidence="5">
    <location>
        <begin position="8"/>
        <end position="148"/>
    </location>
</feature>
<dbReference type="InterPro" id="IPR006130">
    <property type="entry name" value="Asp/Orn_carbamoylTrfase"/>
</dbReference>
<keyword evidence="7" id="KW-1185">Reference proteome</keyword>
<dbReference type="GO" id="GO:0042450">
    <property type="term" value="P:L-arginine biosynthetic process via ornithine"/>
    <property type="evidence" value="ECO:0007669"/>
    <property type="project" value="UniProtKB-UniRule"/>
</dbReference>
<dbReference type="PRINTS" id="PR00102">
    <property type="entry name" value="OTCASE"/>
</dbReference>
<dbReference type="Pfam" id="PF00185">
    <property type="entry name" value="OTCace"/>
    <property type="match status" value="1"/>
</dbReference>
<dbReference type="eggNOG" id="COG0078">
    <property type="taxonomic scope" value="Bacteria"/>
</dbReference>
<evidence type="ECO:0000259" key="5">
    <source>
        <dbReference type="Pfam" id="PF02729"/>
    </source>
</evidence>
<dbReference type="FunFam" id="3.40.50.1370:FF:000008">
    <property type="entry name" value="Ornithine carbamoyltransferase"/>
    <property type="match status" value="1"/>
</dbReference>
<dbReference type="PRINTS" id="PR00100">
    <property type="entry name" value="AOTCASE"/>
</dbReference>
<dbReference type="HOGENOM" id="CLU_043846_3_2_11"/>
<evidence type="ECO:0000259" key="4">
    <source>
        <dbReference type="Pfam" id="PF00185"/>
    </source>
</evidence>
<proteinExistence type="inferred from homology"/>
<dbReference type="Gene3D" id="3.40.50.1370">
    <property type="entry name" value="Aspartate/ornithine carbamoyltransferase"/>
    <property type="match status" value="2"/>
</dbReference>
<dbReference type="NCBIfam" id="NF001986">
    <property type="entry name" value="PRK00779.1"/>
    <property type="match status" value="1"/>
</dbReference>
<dbReference type="PANTHER" id="PTHR45753:SF3">
    <property type="entry name" value="ORNITHINE TRANSCARBAMYLASE, MITOCHONDRIAL"/>
    <property type="match status" value="1"/>
</dbReference>
<dbReference type="Proteomes" id="UP000006001">
    <property type="component" value="Unassembled WGS sequence"/>
</dbReference>
<dbReference type="NCBIfam" id="TIGR00658">
    <property type="entry name" value="orni_carb_tr"/>
    <property type="match status" value="1"/>
</dbReference>
<dbReference type="PROSITE" id="PS00097">
    <property type="entry name" value="CARBAMOYLTRANSFERASE"/>
    <property type="match status" value="1"/>
</dbReference>
<evidence type="ECO:0000256" key="3">
    <source>
        <dbReference type="RuleBase" id="RU003634"/>
    </source>
</evidence>
<dbReference type="EMBL" id="ACUX02000007">
    <property type="protein sequence ID" value="EEZ61177.1"/>
    <property type="molecule type" value="Genomic_DNA"/>
</dbReference>
<comment type="caution">
    <text evidence="6">The sequence shown here is derived from an EMBL/GenBank/DDBJ whole genome shotgun (WGS) entry which is preliminary data.</text>
</comment>
<dbReference type="Pfam" id="PF02729">
    <property type="entry name" value="OTCace_N"/>
    <property type="match status" value="1"/>
</dbReference>
<accession>D0WGZ0</accession>
<dbReference type="GeneID" id="85007770"/>
<feature type="domain" description="Aspartate/ornithine carbamoyltransferase Asp/Orn-binding" evidence="4">
    <location>
        <begin position="154"/>
        <end position="309"/>
    </location>
</feature>
<organism evidence="6 7">
    <name type="scientific">Slackia exigua (strain ATCC 700122 / DSM 15923 / CIP 105133 / JCM 11022 / KCTC 5966 / S-7)</name>
    <dbReference type="NCBI Taxonomy" id="649764"/>
    <lineage>
        <taxon>Bacteria</taxon>
        <taxon>Bacillati</taxon>
        <taxon>Actinomycetota</taxon>
        <taxon>Coriobacteriia</taxon>
        <taxon>Eggerthellales</taxon>
        <taxon>Eggerthellaceae</taxon>
        <taxon>Slackia</taxon>
    </lineage>
</organism>
<dbReference type="GO" id="GO:0019240">
    <property type="term" value="P:citrulline biosynthetic process"/>
    <property type="evidence" value="ECO:0007669"/>
    <property type="project" value="TreeGrafter"/>
</dbReference>
<evidence type="ECO:0000313" key="6">
    <source>
        <dbReference type="EMBL" id="EEZ61177.1"/>
    </source>
</evidence>
<dbReference type="GO" id="GO:0004585">
    <property type="term" value="F:ornithine carbamoyltransferase activity"/>
    <property type="evidence" value="ECO:0007669"/>
    <property type="project" value="UniProtKB-UniRule"/>
</dbReference>
<dbReference type="AlphaFoldDB" id="D0WGZ0"/>
<evidence type="ECO:0000256" key="2">
    <source>
        <dbReference type="NCBIfam" id="TIGR00658"/>
    </source>
</evidence>
<evidence type="ECO:0000313" key="7">
    <source>
        <dbReference type="Proteomes" id="UP000006001"/>
    </source>
</evidence>
<dbReference type="InterPro" id="IPR002292">
    <property type="entry name" value="Orn/put_carbamltrans"/>
</dbReference>
<dbReference type="PANTHER" id="PTHR45753">
    <property type="entry name" value="ORNITHINE CARBAMOYLTRANSFERASE, MITOCHONDRIAL"/>
    <property type="match status" value="1"/>
</dbReference>
<dbReference type="RefSeq" id="WP_006362510.1">
    <property type="nucleotide sequence ID" value="NZ_GG700630.1"/>
</dbReference>
<keyword evidence="1 3" id="KW-0808">Transferase</keyword>
<dbReference type="InterPro" id="IPR006132">
    <property type="entry name" value="Asp/Orn_carbamoyltranf_P-bd"/>
</dbReference>
<dbReference type="GO" id="GO:0016597">
    <property type="term" value="F:amino acid binding"/>
    <property type="evidence" value="ECO:0007669"/>
    <property type="project" value="InterPro"/>
</dbReference>
<dbReference type="SUPFAM" id="SSF53671">
    <property type="entry name" value="Aspartate/ornithine carbamoyltransferase"/>
    <property type="match status" value="1"/>
</dbReference>
<sequence>MKHYLAGKDYLGLLYYTSEQMNELIEIAQDLKRKWVMGEPHAYLRDKAYAMVFEKKSTRTRNSFHAAATALGAQSFYLRPDELQTSRGESIADTGRILDRYFDGLYIRTFGQEIVEEFAQNMKHPVINALTALEHPCQALCDLLTIKEKKGDFKGVKICYAGDVYNVCNSLLLGATMFGMDMSIAAPKGYDVPPVIWERALKQAEVSGSKIEVTQNFDQALRGADVVYGNTWHSMGENEEEKDKRIKDWMPYQINSSAMTKADKNAVFMHCLPGYIGEDMTEDVKEGPQSVIFDQGENRMHAVKAILVATTIRS</sequence>
<reference evidence="6" key="1">
    <citation type="submission" date="2009-10" db="EMBL/GenBank/DDBJ databases">
        <authorList>
            <person name="Weinstock G."/>
            <person name="Sodergren E."/>
            <person name="Clifton S."/>
            <person name="Fulton L."/>
            <person name="Fulton B."/>
            <person name="Courtney L."/>
            <person name="Fronick C."/>
            <person name="Harrison M."/>
            <person name="Strong C."/>
            <person name="Farmer C."/>
            <person name="Delahaunty K."/>
            <person name="Markovic C."/>
            <person name="Hall O."/>
            <person name="Minx P."/>
            <person name="Tomlinson C."/>
            <person name="Mitreva M."/>
            <person name="Nelson J."/>
            <person name="Hou S."/>
            <person name="Wollam A."/>
            <person name="Pepin K.H."/>
            <person name="Johnson M."/>
            <person name="Bhonagiri V."/>
            <person name="Nash W.E."/>
            <person name="Warren W."/>
            <person name="Chinwalla A."/>
            <person name="Mardis E.R."/>
            <person name="Wilson R.K."/>
        </authorList>
    </citation>
    <scope>NUCLEOTIDE SEQUENCE [LARGE SCALE GENOMIC DNA]</scope>
    <source>
        <strain evidence="6">ATCC 700122</strain>
    </source>
</reference>